<proteinExistence type="predicted"/>
<feature type="region of interest" description="Disordered" evidence="1">
    <location>
        <begin position="740"/>
        <end position="768"/>
    </location>
</feature>
<accession>A0A7C8JCN3</accession>
<feature type="compositionally biased region" description="Basic and acidic residues" evidence="1">
    <location>
        <begin position="630"/>
        <end position="640"/>
    </location>
</feature>
<feature type="compositionally biased region" description="Basic and acidic residues" evidence="1">
    <location>
        <begin position="746"/>
        <end position="768"/>
    </location>
</feature>
<evidence type="ECO:0000256" key="1">
    <source>
        <dbReference type="SAM" id="MobiDB-lite"/>
    </source>
</evidence>
<feature type="region of interest" description="Disordered" evidence="1">
    <location>
        <begin position="468"/>
        <end position="565"/>
    </location>
</feature>
<gene>
    <name evidence="2" type="ORF">TWF102_002235</name>
</gene>
<feature type="compositionally biased region" description="Polar residues" evidence="1">
    <location>
        <begin position="516"/>
        <end position="539"/>
    </location>
</feature>
<comment type="caution">
    <text evidence="2">The sequence shown here is derived from an EMBL/GenBank/DDBJ whole genome shotgun (WGS) entry which is preliminary data.</text>
</comment>
<evidence type="ECO:0000313" key="2">
    <source>
        <dbReference type="EMBL" id="KAF3105304.1"/>
    </source>
</evidence>
<feature type="region of interest" description="Disordered" evidence="1">
    <location>
        <begin position="178"/>
        <end position="200"/>
    </location>
</feature>
<evidence type="ECO:0000313" key="3">
    <source>
        <dbReference type="Proteomes" id="UP000475325"/>
    </source>
</evidence>
<feature type="compositionally biased region" description="Polar residues" evidence="1">
    <location>
        <begin position="185"/>
        <end position="196"/>
    </location>
</feature>
<sequence length="768" mass="85329">MTIPCMRILVRTGSSCSALYPRLKIPLRGNGVRTGVYNNWVSRVTARRSVVTMLHRRAKPDDEDDDFIPDLRDSIIEALQKPGITANRYIILQATPSYAHLVSDPIFLRESIDRAVKTAGFRIHRVEAVGVVVDSIPKSMFSPYSEGWSLMITDRLMRFYGDTSPAFRNFEFRPAPVADMPSSPQPNFSTYRASSRNPDDDRGDFQIIFRSMDMTDSPKDLKQRMLARNKELIYVKTKMANTLFQNGSPSTAMFHKYRVDANYDGSNATLHPELVNRIKDVTVRLSESQVWETRVNFPVRNITEPRKIVNGVGNVIKKLAGPDGKEINASQELEAAVADLSVKKGLYDPVTLEKKPIEIFARISFDDSKALGQRLPPRYGGRFAKVLAGGGGWGVNAGILALDPEVIQYFAGPGKSKTSGGRATTPIQGRWIAFYYNDPMKSTSRSRKDSSLGQWKFTMVGKGDIFGSGTGYSATDPPSVPTAPEPVGGPAVDSKEVLPQVSTEAESQQDPKDATPQDSMEGTSQQDSKDTTASQSSTEEVPPRDSEEMPPPIEETKPPKKFNYPAQQLQTGADTALWINGQKMEIPLFSLKMDLLVEIGEAGKASKTLIRFIGNNSEPRPRGFPLVAQKEWKKIDESKGKKPKKRKRPPQGLSLSARRFITLEGKKYEAEIQKARSNDNNPAIIEGDNQGLYHGPPKFSEYIARLKKREAQRGLSSDGVRVLYELEKLQGQQEQLTEVKAGLDTAPKEVNKEGVHESVQRDASERTD</sequence>
<dbReference type="EMBL" id="WIQW01000014">
    <property type="protein sequence ID" value="KAF3105304.1"/>
    <property type="molecule type" value="Genomic_DNA"/>
</dbReference>
<reference evidence="2 3" key="1">
    <citation type="submission" date="2019-06" db="EMBL/GenBank/DDBJ databases">
        <authorList>
            <person name="Palmer J.M."/>
        </authorList>
    </citation>
    <scope>NUCLEOTIDE SEQUENCE [LARGE SCALE GENOMIC DNA]</scope>
    <source>
        <strain evidence="2 3">TWF102</strain>
    </source>
</reference>
<organism evidence="2 3">
    <name type="scientific">Orbilia oligospora</name>
    <name type="common">Nematode-trapping fungus</name>
    <name type="synonym">Arthrobotrys oligospora</name>
    <dbReference type="NCBI Taxonomy" id="2813651"/>
    <lineage>
        <taxon>Eukaryota</taxon>
        <taxon>Fungi</taxon>
        <taxon>Dikarya</taxon>
        <taxon>Ascomycota</taxon>
        <taxon>Pezizomycotina</taxon>
        <taxon>Orbiliomycetes</taxon>
        <taxon>Orbiliales</taxon>
        <taxon>Orbiliaceae</taxon>
        <taxon>Orbilia</taxon>
    </lineage>
</organism>
<dbReference type="AlphaFoldDB" id="A0A7C8JCN3"/>
<protein>
    <submittedName>
        <fullName evidence="2">Uncharacterized protein</fullName>
    </submittedName>
</protein>
<name>A0A7C8JCN3_ORBOL</name>
<dbReference type="Proteomes" id="UP000475325">
    <property type="component" value="Unassembled WGS sequence"/>
</dbReference>
<feature type="region of interest" description="Disordered" evidence="1">
    <location>
        <begin position="629"/>
        <end position="655"/>
    </location>
</feature>